<dbReference type="InterPro" id="IPR034660">
    <property type="entry name" value="DinB/YfiT-like"/>
</dbReference>
<dbReference type="EMBL" id="FZNX01000001">
    <property type="protein sequence ID" value="SNR39429.1"/>
    <property type="molecule type" value="Genomic_DNA"/>
</dbReference>
<feature type="domain" description="DinB-like" evidence="1">
    <location>
        <begin position="35"/>
        <end position="146"/>
    </location>
</feature>
<dbReference type="Gene3D" id="1.20.120.450">
    <property type="entry name" value="dinb family like domain"/>
    <property type="match status" value="1"/>
</dbReference>
<dbReference type="OrthoDB" id="9814103at2"/>
<reference evidence="3" key="1">
    <citation type="submission" date="2017-06" db="EMBL/GenBank/DDBJ databases">
        <authorList>
            <person name="Varghese N."/>
            <person name="Submissions S."/>
        </authorList>
    </citation>
    <scope>NUCLEOTIDE SEQUENCE [LARGE SCALE GENOMIC DNA]</scope>
    <source>
        <strain evidence="3">DSM 27993</strain>
    </source>
</reference>
<sequence length="160" mass="18825">MKQAKQISNRFREVILNGKWVSYTNYKDQLLNLTWKQANKKIESLNTISDLVFHINYYIAGVLNVFEGGPLDIRDKYSFNSTPIKSQNDWEELINTLWNNAEKFANLIESMPEKKLDEIFVDKKYGNYQRNINGIIEHSYYHLGQITLIKKMVLESEKQG</sequence>
<name>A0A238W138_9FLAO</name>
<dbReference type="InterPro" id="IPR024775">
    <property type="entry name" value="DinB-like"/>
</dbReference>
<organism evidence="2 3">
    <name type="scientific">Lutibacter flavus</name>
    <dbReference type="NCBI Taxonomy" id="691689"/>
    <lineage>
        <taxon>Bacteria</taxon>
        <taxon>Pseudomonadati</taxon>
        <taxon>Bacteroidota</taxon>
        <taxon>Flavobacteriia</taxon>
        <taxon>Flavobacteriales</taxon>
        <taxon>Flavobacteriaceae</taxon>
        <taxon>Lutibacter</taxon>
    </lineage>
</organism>
<proteinExistence type="predicted"/>
<protein>
    <recommendedName>
        <fullName evidence="1">DinB-like domain-containing protein</fullName>
    </recommendedName>
</protein>
<dbReference type="Pfam" id="PF12867">
    <property type="entry name" value="DinB_2"/>
    <property type="match status" value="1"/>
</dbReference>
<accession>A0A238W138</accession>
<gene>
    <name evidence="2" type="ORF">SAMN04488111_1198</name>
</gene>
<dbReference type="AlphaFoldDB" id="A0A238W138"/>
<evidence type="ECO:0000313" key="2">
    <source>
        <dbReference type="EMBL" id="SNR39429.1"/>
    </source>
</evidence>
<dbReference type="SUPFAM" id="SSF109854">
    <property type="entry name" value="DinB/YfiT-like putative metalloenzymes"/>
    <property type="match status" value="1"/>
</dbReference>
<evidence type="ECO:0000313" key="3">
    <source>
        <dbReference type="Proteomes" id="UP000198412"/>
    </source>
</evidence>
<evidence type="ECO:0000259" key="1">
    <source>
        <dbReference type="Pfam" id="PF12867"/>
    </source>
</evidence>
<dbReference type="Proteomes" id="UP000198412">
    <property type="component" value="Unassembled WGS sequence"/>
</dbReference>
<keyword evidence="3" id="KW-1185">Reference proteome</keyword>
<dbReference type="RefSeq" id="WP_089377476.1">
    <property type="nucleotide sequence ID" value="NZ_FZNX01000001.1"/>
</dbReference>